<keyword evidence="2" id="KW-1185">Reference proteome</keyword>
<gene>
    <name evidence="1" type="ORF">CGOC_LOCUS53</name>
</gene>
<protein>
    <submittedName>
        <fullName evidence="1">Uncharacterized protein</fullName>
    </submittedName>
</protein>
<organism evidence="1 2">
    <name type="scientific">Cylicostephanus goldi</name>
    <name type="common">Nematode worm</name>
    <dbReference type="NCBI Taxonomy" id="71465"/>
    <lineage>
        <taxon>Eukaryota</taxon>
        <taxon>Metazoa</taxon>
        <taxon>Ecdysozoa</taxon>
        <taxon>Nematoda</taxon>
        <taxon>Chromadorea</taxon>
        <taxon>Rhabditida</taxon>
        <taxon>Rhabditina</taxon>
        <taxon>Rhabditomorpha</taxon>
        <taxon>Strongyloidea</taxon>
        <taxon>Strongylidae</taxon>
        <taxon>Cylicostephanus</taxon>
    </lineage>
</organism>
<dbReference type="AlphaFoldDB" id="A0A3P6PX02"/>
<proteinExistence type="predicted"/>
<accession>A0A3P6PX02</accession>
<evidence type="ECO:0000313" key="1">
    <source>
        <dbReference type="EMBL" id="VDK40619.1"/>
    </source>
</evidence>
<dbReference type="OrthoDB" id="244107at2759"/>
<dbReference type="EMBL" id="UYRV01000039">
    <property type="protein sequence ID" value="VDK40619.1"/>
    <property type="molecule type" value="Genomic_DNA"/>
</dbReference>
<reference evidence="1 2" key="1">
    <citation type="submission" date="2018-11" db="EMBL/GenBank/DDBJ databases">
        <authorList>
            <consortium name="Pathogen Informatics"/>
        </authorList>
    </citation>
    <scope>NUCLEOTIDE SEQUENCE [LARGE SCALE GENOMIC DNA]</scope>
</reference>
<name>A0A3P6PX02_CYLGO</name>
<sequence length="120" mass="13492">MAVMPRSIAISPTFSKPASVPMFVIAERNLAIYEKKLSERLISLIPPSHDIDLARSSQYPPSHCWIDDTLVAIAWADTLTIAKVRTVEGSVSRSFRFTFDCFFSCGSLPHFEIYRCILHG</sequence>
<dbReference type="Proteomes" id="UP000271889">
    <property type="component" value="Unassembled WGS sequence"/>
</dbReference>
<evidence type="ECO:0000313" key="2">
    <source>
        <dbReference type="Proteomes" id="UP000271889"/>
    </source>
</evidence>